<protein>
    <submittedName>
        <fullName evidence="9">ABC transporter permease</fullName>
    </submittedName>
</protein>
<feature type="transmembrane region" description="Helical" evidence="7">
    <location>
        <begin position="246"/>
        <end position="266"/>
    </location>
</feature>
<dbReference type="SUPFAM" id="SSF161098">
    <property type="entry name" value="MetI-like"/>
    <property type="match status" value="1"/>
</dbReference>
<keyword evidence="6 7" id="KW-0472">Membrane</keyword>
<dbReference type="Proteomes" id="UP001589870">
    <property type="component" value="Unassembled WGS sequence"/>
</dbReference>
<dbReference type="CDD" id="cd06261">
    <property type="entry name" value="TM_PBP2"/>
    <property type="match status" value="1"/>
</dbReference>
<reference evidence="9 10" key="1">
    <citation type="submission" date="2024-09" db="EMBL/GenBank/DDBJ databases">
        <authorList>
            <person name="Sun Q."/>
            <person name="Mori K."/>
        </authorList>
    </citation>
    <scope>NUCLEOTIDE SEQUENCE [LARGE SCALE GENOMIC DNA]</scope>
    <source>
        <strain evidence="9 10">TBRC 1851</strain>
    </source>
</reference>
<evidence type="ECO:0000256" key="1">
    <source>
        <dbReference type="ARBA" id="ARBA00004651"/>
    </source>
</evidence>
<comment type="similarity">
    <text evidence="7">Belongs to the binding-protein-dependent transport system permease family.</text>
</comment>
<comment type="caution">
    <text evidence="9">The sequence shown here is derived from an EMBL/GenBank/DDBJ whole genome shotgun (WGS) entry which is preliminary data.</text>
</comment>
<dbReference type="Gene3D" id="1.10.3720.10">
    <property type="entry name" value="MetI-like"/>
    <property type="match status" value="1"/>
</dbReference>
<evidence type="ECO:0000313" key="10">
    <source>
        <dbReference type="Proteomes" id="UP001589870"/>
    </source>
</evidence>
<dbReference type="Pfam" id="PF00528">
    <property type="entry name" value="BPD_transp_1"/>
    <property type="match status" value="1"/>
</dbReference>
<dbReference type="PROSITE" id="PS50928">
    <property type="entry name" value="ABC_TM1"/>
    <property type="match status" value="1"/>
</dbReference>
<evidence type="ECO:0000256" key="4">
    <source>
        <dbReference type="ARBA" id="ARBA00022692"/>
    </source>
</evidence>
<evidence type="ECO:0000259" key="8">
    <source>
        <dbReference type="PROSITE" id="PS50928"/>
    </source>
</evidence>
<comment type="subcellular location">
    <subcellularLocation>
        <location evidence="1 7">Cell membrane</location>
        <topology evidence="1 7">Multi-pass membrane protein</topology>
    </subcellularLocation>
</comment>
<evidence type="ECO:0000256" key="2">
    <source>
        <dbReference type="ARBA" id="ARBA00022448"/>
    </source>
</evidence>
<dbReference type="PANTHER" id="PTHR30151:SF0">
    <property type="entry name" value="ABC TRANSPORTER PERMEASE PROTEIN MJ0413-RELATED"/>
    <property type="match status" value="1"/>
</dbReference>
<dbReference type="EMBL" id="JBHMQT010000022">
    <property type="protein sequence ID" value="MFC0863058.1"/>
    <property type="molecule type" value="Genomic_DNA"/>
</dbReference>
<organism evidence="9 10">
    <name type="scientific">Sphaerimonospora cavernae</name>
    <dbReference type="NCBI Taxonomy" id="1740611"/>
    <lineage>
        <taxon>Bacteria</taxon>
        <taxon>Bacillati</taxon>
        <taxon>Actinomycetota</taxon>
        <taxon>Actinomycetes</taxon>
        <taxon>Streptosporangiales</taxon>
        <taxon>Streptosporangiaceae</taxon>
        <taxon>Sphaerimonospora</taxon>
    </lineage>
</organism>
<dbReference type="InterPro" id="IPR035906">
    <property type="entry name" value="MetI-like_sf"/>
</dbReference>
<name>A0ABV6U3Q1_9ACTN</name>
<dbReference type="RefSeq" id="WP_394301233.1">
    <property type="nucleotide sequence ID" value="NZ_JBHMQT010000022.1"/>
</dbReference>
<keyword evidence="3" id="KW-1003">Cell membrane</keyword>
<sequence length="281" mass="30443">MAPREIGGRPVTHVAAHPVRSVIRALGRLWLVPVTLVAWEIATRSAAQPFFPPPSAILARMHEIWFSGPAAHLLLTDKALGDFGPSLARLFGGWLAAAVLGVLIGIAIGCSSRLADYLDPLIELGRAVPPPLLVPFFLALLKLGTPAQLATIVFGVIWPILLNTVDGTRGVDRQHLETARIFGFSAAQRLRQVILPAAMPKIFAGLRLALSLALILLVIAEIFGGTGGIGYQLLYAQRSYLYPDMWGCLVMLGLLGYLLNSAFLLLERRVLAWHRGARQTN</sequence>
<evidence type="ECO:0000256" key="5">
    <source>
        <dbReference type="ARBA" id="ARBA00022989"/>
    </source>
</evidence>
<evidence type="ECO:0000256" key="7">
    <source>
        <dbReference type="RuleBase" id="RU363032"/>
    </source>
</evidence>
<dbReference type="PANTHER" id="PTHR30151">
    <property type="entry name" value="ALKANE SULFONATE ABC TRANSPORTER-RELATED, MEMBRANE SUBUNIT"/>
    <property type="match status" value="1"/>
</dbReference>
<feature type="transmembrane region" description="Helical" evidence="7">
    <location>
        <begin position="208"/>
        <end position="234"/>
    </location>
</feature>
<dbReference type="InterPro" id="IPR000515">
    <property type="entry name" value="MetI-like"/>
</dbReference>
<gene>
    <name evidence="9" type="ORF">ACFHYQ_12215</name>
</gene>
<keyword evidence="2 7" id="KW-0813">Transport</keyword>
<accession>A0ABV6U3Q1</accession>
<evidence type="ECO:0000313" key="9">
    <source>
        <dbReference type="EMBL" id="MFC0863058.1"/>
    </source>
</evidence>
<feature type="domain" description="ABC transmembrane type-1" evidence="8">
    <location>
        <begin position="83"/>
        <end position="267"/>
    </location>
</feature>
<feature type="transmembrane region" description="Helical" evidence="7">
    <location>
        <begin position="94"/>
        <end position="115"/>
    </location>
</feature>
<evidence type="ECO:0000256" key="6">
    <source>
        <dbReference type="ARBA" id="ARBA00023136"/>
    </source>
</evidence>
<keyword evidence="5 7" id="KW-1133">Transmembrane helix</keyword>
<feature type="transmembrane region" description="Helical" evidence="7">
    <location>
        <begin position="135"/>
        <end position="161"/>
    </location>
</feature>
<evidence type="ECO:0000256" key="3">
    <source>
        <dbReference type="ARBA" id="ARBA00022475"/>
    </source>
</evidence>
<proteinExistence type="inferred from homology"/>
<keyword evidence="4 7" id="KW-0812">Transmembrane</keyword>
<keyword evidence="10" id="KW-1185">Reference proteome</keyword>